<feature type="signal peptide" evidence="5">
    <location>
        <begin position="1"/>
        <end position="34"/>
    </location>
</feature>
<proteinExistence type="inferred from homology"/>
<evidence type="ECO:0000256" key="4">
    <source>
        <dbReference type="ARBA" id="ARBA00022729"/>
    </source>
</evidence>
<dbReference type="PROSITE" id="PS51257">
    <property type="entry name" value="PROKAR_LIPOPROTEIN"/>
    <property type="match status" value="1"/>
</dbReference>
<dbReference type="PANTHER" id="PTHR30290">
    <property type="entry name" value="PERIPLASMIC BINDING COMPONENT OF ABC TRANSPORTER"/>
    <property type="match status" value="1"/>
</dbReference>
<keyword evidence="4 5" id="KW-0732">Signal</keyword>
<dbReference type="RefSeq" id="WP_284476825.1">
    <property type="nucleotide sequence ID" value="NZ_JASVEJ010000002.1"/>
</dbReference>
<comment type="similarity">
    <text evidence="2">Belongs to the bacterial solute-binding protein 5 family.</text>
</comment>
<evidence type="ECO:0000256" key="2">
    <source>
        <dbReference type="ARBA" id="ARBA00005695"/>
    </source>
</evidence>
<dbReference type="InterPro" id="IPR000914">
    <property type="entry name" value="SBP_5_dom"/>
</dbReference>
<dbReference type="EMBL" id="JASVEJ010000002">
    <property type="protein sequence ID" value="MDL5055984.1"/>
    <property type="molecule type" value="Genomic_DNA"/>
</dbReference>
<dbReference type="Gene3D" id="3.10.105.10">
    <property type="entry name" value="Dipeptide-binding Protein, Domain 3"/>
    <property type="match status" value="1"/>
</dbReference>
<dbReference type="PIRSF" id="PIRSF002741">
    <property type="entry name" value="MppA"/>
    <property type="match status" value="1"/>
</dbReference>
<comment type="caution">
    <text evidence="7">The sequence shown here is derived from an EMBL/GenBank/DDBJ whole genome shotgun (WGS) entry which is preliminary data.</text>
</comment>
<dbReference type="SUPFAM" id="SSF53850">
    <property type="entry name" value="Periplasmic binding protein-like II"/>
    <property type="match status" value="1"/>
</dbReference>
<evidence type="ECO:0000256" key="3">
    <source>
        <dbReference type="ARBA" id="ARBA00022448"/>
    </source>
</evidence>
<name>A0ABT7LVI0_9CYAN</name>
<reference evidence="7 8" key="1">
    <citation type="submission" date="2023-06" db="EMBL/GenBank/DDBJ databases">
        <title>Whole genome sequence of Oscillatoria calcuttensis NRMC-F 0142.</title>
        <authorList>
            <person name="Shakena Fathima T."/>
            <person name="Muralitharan G."/>
            <person name="Thajuddin N."/>
        </authorList>
    </citation>
    <scope>NUCLEOTIDE SEQUENCE [LARGE SCALE GENOMIC DNA]</scope>
    <source>
        <strain evidence="7 8">NRMC-F 0142</strain>
    </source>
</reference>
<comment type="subcellular location">
    <subcellularLocation>
        <location evidence="1">Cell envelope</location>
    </subcellularLocation>
</comment>
<keyword evidence="8" id="KW-1185">Reference proteome</keyword>
<dbReference type="InterPro" id="IPR030678">
    <property type="entry name" value="Peptide/Ni-bd"/>
</dbReference>
<keyword evidence="3" id="KW-0813">Transport</keyword>
<dbReference type="PANTHER" id="PTHR30290:SF10">
    <property type="entry name" value="PERIPLASMIC OLIGOPEPTIDE-BINDING PROTEIN-RELATED"/>
    <property type="match status" value="1"/>
</dbReference>
<dbReference type="CDD" id="cd08519">
    <property type="entry name" value="PBP2_NikA_DppA_OppA_like_20"/>
    <property type="match status" value="1"/>
</dbReference>
<evidence type="ECO:0000313" key="8">
    <source>
        <dbReference type="Proteomes" id="UP001230986"/>
    </source>
</evidence>
<evidence type="ECO:0000259" key="6">
    <source>
        <dbReference type="Pfam" id="PF00496"/>
    </source>
</evidence>
<evidence type="ECO:0000313" key="7">
    <source>
        <dbReference type="EMBL" id="MDL5055984.1"/>
    </source>
</evidence>
<sequence length="545" mass="60908">MNYPKLLSKRWQRLSQFFGLFSLCFLLVVSCASQTTTQNSTLGGASNPRVNIGTTLKVRTLDPADSYEIASGNLLYNLGDRLYTYRSGTTELTPQLATALPTISDDKLTYTIPLRQGVLFHDGTSFNAEAMAFSLNRFMENEGTPAFLLKDIVESVNATGEYELTIKLQQPFAAFPELLTFPGTAAISPQAYQIGTGQFKPDTFVGTGPYKLAQFGTDVIRLDVFEDYWGDKPKNQGVDIQLFTSSSNLFNAFRTRAIDVASGTLDSEQIKSLEKETQRQGWQEITADGNSVNYMVLNVNSEPLNRVEVRQALAAIVDRNILNQRVLQDLAEPLYSLIPDTFPSHKPVFEQYGDGNAEKAKQLLTQAGFSQANPAVVEIWYSSNSTKRSLVASTLKAIADQKMDGILQLELKSVESTTAFQNLDKGIYPTFLLDWYADYFDPDNYIQPFLDCNEGSATEGCKVGASQNHGSFYYNTEVVNLIRQQRQETDRDKRYAILGQIQDILARDVPFIPMWLDRDYAFAQKGINGVRLEPTQKLLFSSISK</sequence>
<dbReference type="Pfam" id="PF00496">
    <property type="entry name" value="SBP_bac_5"/>
    <property type="match status" value="1"/>
</dbReference>
<protein>
    <submittedName>
        <fullName evidence="7">ABC transporter substrate-binding protein</fullName>
    </submittedName>
</protein>
<evidence type="ECO:0000256" key="5">
    <source>
        <dbReference type="SAM" id="SignalP"/>
    </source>
</evidence>
<dbReference type="InterPro" id="IPR039424">
    <property type="entry name" value="SBP_5"/>
</dbReference>
<gene>
    <name evidence="7" type="ORF">QQ055_00625</name>
</gene>
<dbReference type="Proteomes" id="UP001230986">
    <property type="component" value="Unassembled WGS sequence"/>
</dbReference>
<feature type="domain" description="Solute-binding protein family 5" evidence="6">
    <location>
        <begin position="91"/>
        <end position="455"/>
    </location>
</feature>
<dbReference type="Gene3D" id="3.40.190.10">
    <property type="entry name" value="Periplasmic binding protein-like II"/>
    <property type="match status" value="1"/>
</dbReference>
<organism evidence="7 8">
    <name type="scientific">Geitlerinema calcuttense NRMC-F 0142</name>
    <dbReference type="NCBI Taxonomy" id="2922238"/>
    <lineage>
        <taxon>Bacteria</taxon>
        <taxon>Bacillati</taxon>
        <taxon>Cyanobacteriota</taxon>
        <taxon>Cyanophyceae</taxon>
        <taxon>Geitlerinematales</taxon>
        <taxon>Geitlerinemataceae</taxon>
        <taxon>Geitlerinema</taxon>
    </lineage>
</organism>
<feature type="chain" id="PRO_5046508930" evidence="5">
    <location>
        <begin position="35"/>
        <end position="545"/>
    </location>
</feature>
<evidence type="ECO:0000256" key="1">
    <source>
        <dbReference type="ARBA" id="ARBA00004196"/>
    </source>
</evidence>
<accession>A0ABT7LVI0</accession>